<organism evidence="2 3">
    <name type="scientific">Parablautia intestinalis</name>
    <dbReference type="NCBI Taxonomy" id="2320100"/>
    <lineage>
        <taxon>Bacteria</taxon>
        <taxon>Bacillati</taxon>
        <taxon>Bacillota</taxon>
        <taxon>Clostridia</taxon>
        <taxon>Lachnospirales</taxon>
        <taxon>Lachnospiraceae</taxon>
        <taxon>Parablautia</taxon>
    </lineage>
</organism>
<keyword evidence="3" id="KW-1185">Reference proteome</keyword>
<dbReference type="Proteomes" id="UP000280696">
    <property type="component" value="Unassembled WGS sequence"/>
</dbReference>
<feature type="region of interest" description="Disordered" evidence="1">
    <location>
        <begin position="134"/>
        <end position="195"/>
    </location>
</feature>
<feature type="compositionally biased region" description="Basic and acidic residues" evidence="1">
    <location>
        <begin position="153"/>
        <end position="173"/>
    </location>
</feature>
<evidence type="ECO:0000313" key="2">
    <source>
        <dbReference type="EMBL" id="RKI87041.1"/>
    </source>
</evidence>
<sequence>MAMEITNNYNNYAANYADTTKKSGSNAATEIKTSSKGKVQEYYEQLCKKFPQININSSRGIADGGKNNIVLNLSNDCLKKMASDPDFARKIENDIAGIPAAHEQMFAKAKSDGIEIHGFAVRINADGSMQCSCSGSTRTSGSKQSASILNTEKSQKERLEKKREERKNLEEKAAKRRAERKEQMDKLTEEGEAESFTISATGMDMKSVTQNLIAAVSGTPVPTGVSFDIKA</sequence>
<comment type="caution">
    <text evidence="2">The sequence shown here is derived from an EMBL/GenBank/DDBJ whole genome shotgun (WGS) entry which is preliminary data.</text>
</comment>
<dbReference type="OrthoDB" id="2066328at2"/>
<gene>
    <name evidence="2" type="ORF">D7V94_21640</name>
</gene>
<accession>A0A3A9AI26</accession>
<dbReference type="AlphaFoldDB" id="A0A3A9AI26"/>
<protein>
    <submittedName>
        <fullName evidence="2">Uncharacterized protein</fullName>
    </submittedName>
</protein>
<feature type="compositionally biased region" description="Basic and acidic residues" evidence="1">
    <location>
        <begin position="179"/>
        <end position="189"/>
    </location>
</feature>
<dbReference type="Pfam" id="PF19498">
    <property type="entry name" value="DUF6033"/>
    <property type="match status" value="1"/>
</dbReference>
<evidence type="ECO:0000313" key="3">
    <source>
        <dbReference type="Proteomes" id="UP000280696"/>
    </source>
</evidence>
<proteinExistence type="predicted"/>
<name>A0A3A9AI26_9FIRM</name>
<dbReference type="EMBL" id="RAYQ01000048">
    <property type="protein sequence ID" value="RKI87041.1"/>
    <property type="molecule type" value="Genomic_DNA"/>
</dbReference>
<dbReference type="RefSeq" id="WP_120472343.1">
    <property type="nucleotide sequence ID" value="NZ_RAYQ01000048.1"/>
</dbReference>
<dbReference type="InterPro" id="IPR046097">
    <property type="entry name" value="DUF6033"/>
</dbReference>
<reference evidence="2 3" key="1">
    <citation type="submission" date="2018-09" db="EMBL/GenBank/DDBJ databases">
        <title>Murine metabolic-syndrome-specific gut microbial biobank.</title>
        <authorList>
            <person name="Liu C."/>
        </authorList>
    </citation>
    <scope>NUCLEOTIDE SEQUENCE [LARGE SCALE GENOMIC DNA]</scope>
    <source>
        <strain evidence="2 3">0.1xD8-82</strain>
    </source>
</reference>
<evidence type="ECO:0000256" key="1">
    <source>
        <dbReference type="SAM" id="MobiDB-lite"/>
    </source>
</evidence>
<feature type="compositionally biased region" description="Polar residues" evidence="1">
    <location>
        <begin position="143"/>
        <end position="152"/>
    </location>
</feature>